<dbReference type="Pfam" id="PF14529">
    <property type="entry name" value="Exo_endo_phos_2"/>
    <property type="match status" value="1"/>
</dbReference>
<keyword evidence="3" id="KW-1185">Reference proteome</keyword>
<dbReference type="InterPro" id="IPR005135">
    <property type="entry name" value="Endo/exonuclease/phosphatase"/>
</dbReference>
<protein>
    <recommendedName>
        <fullName evidence="1">Endonuclease/exonuclease/phosphatase domain-containing protein</fullName>
    </recommendedName>
</protein>
<feature type="domain" description="Endonuclease/exonuclease/phosphatase" evidence="1">
    <location>
        <begin position="2"/>
        <end position="100"/>
    </location>
</feature>
<evidence type="ECO:0000313" key="2">
    <source>
        <dbReference type="EMBL" id="VVD05913.1"/>
    </source>
</evidence>
<dbReference type="Proteomes" id="UP000324832">
    <property type="component" value="Unassembled WGS sequence"/>
</dbReference>
<evidence type="ECO:0000259" key="1">
    <source>
        <dbReference type="Pfam" id="PF14529"/>
    </source>
</evidence>
<dbReference type="Gene3D" id="3.60.10.10">
    <property type="entry name" value="Endonuclease/exonuclease/phosphatase"/>
    <property type="match status" value="1"/>
</dbReference>
<organism evidence="2 3">
    <name type="scientific">Leptidea sinapis</name>
    <dbReference type="NCBI Taxonomy" id="189913"/>
    <lineage>
        <taxon>Eukaryota</taxon>
        <taxon>Metazoa</taxon>
        <taxon>Ecdysozoa</taxon>
        <taxon>Arthropoda</taxon>
        <taxon>Hexapoda</taxon>
        <taxon>Insecta</taxon>
        <taxon>Pterygota</taxon>
        <taxon>Neoptera</taxon>
        <taxon>Endopterygota</taxon>
        <taxon>Lepidoptera</taxon>
        <taxon>Glossata</taxon>
        <taxon>Ditrysia</taxon>
        <taxon>Papilionoidea</taxon>
        <taxon>Pieridae</taxon>
        <taxon>Dismorphiinae</taxon>
        <taxon>Leptidea</taxon>
    </lineage>
</organism>
<reference evidence="2 3" key="1">
    <citation type="submission" date="2017-07" db="EMBL/GenBank/DDBJ databases">
        <authorList>
            <person name="Talla V."/>
            <person name="Backstrom N."/>
        </authorList>
    </citation>
    <scope>NUCLEOTIDE SEQUENCE [LARGE SCALE GENOMIC DNA]</scope>
</reference>
<evidence type="ECO:0000313" key="3">
    <source>
        <dbReference type="Proteomes" id="UP000324832"/>
    </source>
</evidence>
<dbReference type="InterPro" id="IPR036691">
    <property type="entry name" value="Endo/exonu/phosph_ase_sf"/>
</dbReference>
<dbReference type="GO" id="GO:0003824">
    <property type="term" value="F:catalytic activity"/>
    <property type="evidence" value="ECO:0007669"/>
    <property type="project" value="InterPro"/>
</dbReference>
<sequence length="111" mass="12259">MCVVYLPPPVKLESLTRFLEHTNDILDKTDQVIILGDFNLGVVGWSRNLDGGSCSASNYSSPQGIALTDFMALNNIMQMNPVSNEDGRVLDLVLTNCVTLKVSNSLNMYYK</sequence>
<dbReference type="AlphaFoldDB" id="A0A5E4R9P0"/>
<gene>
    <name evidence="2" type="ORF">LSINAPIS_LOCUS15366</name>
</gene>
<dbReference type="SUPFAM" id="SSF56219">
    <property type="entry name" value="DNase I-like"/>
    <property type="match status" value="1"/>
</dbReference>
<dbReference type="EMBL" id="FZQP02007043">
    <property type="protein sequence ID" value="VVD05913.1"/>
    <property type="molecule type" value="Genomic_DNA"/>
</dbReference>
<proteinExistence type="predicted"/>
<accession>A0A5E4R9P0</accession>
<name>A0A5E4R9P0_9NEOP</name>